<comment type="caution">
    <text evidence="1">The sequence shown here is derived from an EMBL/GenBank/DDBJ whole genome shotgun (WGS) entry which is preliminary data.</text>
</comment>
<evidence type="ECO:0000313" key="2">
    <source>
        <dbReference type="Proteomes" id="UP000664844"/>
    </source>
</evidence>
<gene>
    <name evidence="1" type="ORF">J0895_14305</name>
</gene>
<reference evidence="1 2" key="1">
    <citation type="submission" date="2021-03" db="EMBL/GenBank/DDBJ databases">
        <title>Metabolic Capacity of the Antarctic Cyanobacterium Phormidium pseudopriestleyi that Sustains Oxygenic Photosynthesis in the Presence of Hydrogen Sulfide.</title>
        <authorList>
            <person name="Lumian J.E."/>
            <person name="Jungblut A.D."/>
            <person name="Dillon M.L."/>
            <person name="Hawes I."/>
            <person name="Doran P.T."/>
            <person name="Mackey T.J."/>
            <person name="Dick G.J."/>
            <person name="Grettenberger C.L."/>
            <person name="Sumner D.Y."/>
        </authorList>
    </citation>
    <scope>NUCLEOTIDE SEQUENCE [LARGE SCALE GENOMIC DNA]</scope>
    <source>
        <strain evidence="1 2">FRX01</strain>
    </source>
</reference>
<protein>
    <submittedName>
        <fullName evidence="1">Polyprotein</fullName>
    </submittedName>
</protein>
<keyword evidence="2" id="KW-1185">Reference proteome</keyword>
<proteinExistence type="predicted"/>
<name>A0ABS3FV85_9CYAN</name>
<accession>A0ABS3FV85</accession>
<dbReference type="Proteomes" id="UP000664844">
    <property type="component" value="Unassembled WGS sequence"/>
</dbReference>
<evidence type="ECO:0000313" key="1">
    <source>
        <dbReference type="EMBL" id="MBO0350262.1"/>
    </source>
</evidence>
<organism evidence="1 2">
    <name type="scientific">Phormidium pseudopriestleyi FRX01</name>
    <dbReference type="NCBI Taxonomy" id="1759528"/>
    <lineage>
        <taxon>Bacteria</taxon>
        <taxon>Bacillati</taxon>
        <taxon>Cyanobacteriota</taxon>
        <taxon>Cyanophyceae</taxon>
        <taxon>Oscillatoriophycideae</taxon>
        <taxon>Oscillatoriales</taxon>
        <taxon>Oscillatoriaceae</taxon>
        <taxon>Phormidium</taxon>
    </lineage>
</organism>
<sequence length="84" mass="9312">MKTYSASGDRTVVGYITGKQGQYEVFHRSPKSTDLYFHNSATNRGTGFRVKSNGNYMGPDGAAYYNNPSVIAAIQNRYDLGKYS</sequence>
<dbReference type="RefSeq" id="WP_207088748.1">
    <property type="nucleotide sequence ID" value="NZ_JAFLQW010000378.1"/>
</dbReference>
<dbReference type="EMBL" id="JAFLQW010000378">
    <property type="protein sequence ID" value="MBO0350262.1"/>
    <property type="molecule type" value="Genomic_DNA"/>
</dbReference>